<dbReference type="Gene3D" id="3.40.30.10">
    <property type="entry name" value="Glutaredoxin"/>
    <property type="match status" value="1"/>
</dbReference>
<evidence type="ECO:0008006" key="3">
    <source>
        <dbReference type="Google" id="ProtNLM"/>
    </source>
</evidence>
<comment type="caution">
    <text evidence="1">The sequence shown here is derived from an EMBL/GenBank/DDBJ whole genome shotgun (WGS) entry which is preliminary data.</text>
</comment>
<proteinExistence type="predicted"/>
<reference evidence="1" key="1">
    <citation type="submission" date="2023-03" db="EMBL/GenBank/DDBJ databases">
        <authorList>
            <person name="Steffen K."/>
            <person name="Cardenas P."/>
        </authorList>
    </citation>
    <scope>NUCLEOTIDE SEQUENCE</scope>
</reference>
<protein>
    <recommendedName>
        <fullName evidence="3">Arsenate reductase</fullName>
    </recommendedName>
</protein>
<evidence type="ECO:0000313" key="1">
    <source>
        <dbReference type="EMBL" id="CAI8027975.1"/>
    </source>
</evidence>
<sequence>MLGSRQVAKSAPQLSVEEAWQSVRASAQMHKQDSFTEEELRDLLGDTPPADVFSWRSPSARKLGLDKDTVSTDELVRLMVDEPRLIRRPLIQVEGRLIVGTDKKAMAEAFG</sequence>
<dbReference type="AlphaFoldDB" id="A0AA35SDB1"/>
<dbReference type="PANTHER" id="PTHR30041">
    <property type="entry name" value="ARSENATE REDUCTASE"/>
    <property type="match status" value="1"/>
</dbReference>
<accession>A0AA35SDB1</accession>
<dbReference type="EMBL" id="CASHTH010002311">
    <property type="protein sequence ID" value="CAI8027975.1"/>
    <property type="molecule type" value="Genomic_DNA"/>
</dbReference>
<dbReference type="Proteomes" id="UP001174909">
    <property type="component" value="Unassembled WGS sequence"/>
</dbReference>
<dbReference type="PROSITE" id="PS51353">
    <property type="entry name" value="ARSC"/>
    <property type="match status" value="1"/>
</dbReference>
<evidence type="ECO:0000313" key="2">
    <source>
        <dbReference type="Proteomes" id="UP001174909"/>
    </source>
</evidence>
<dbReference type="InterPro" id="IPR006660">
    <property type="entry name" value="Arsenate_reductase-like"/>
</dbReference>
<dbReference type="SUPFAM" id="SSF52833">
    <property type="entry name" value="Thioredoxin-like"/>
    <property type="match status" value="1"/>
</dbReference>
<dbReference type="PANTHER" id="PTHR30041:SF8">
    <property type="entry name" value="PROTEIN YFFB"/>
    <property type="match status" value="1"/>
</dbReference>
<name>A0AA35SDB1_GEOBA</name>
<dbReference type="InterPro" id="IPR036249">
    <property type="entry name" value="Thioredoxin-like_sf"/>
</dbReference>
<keyword evidence="2" id="KW-1185">Reference proteome</keyword>
<dbReference type="Pfam" id="PF03960">
    <property type="entry name" value="ArsC"/>
    <property type="match status" value="1"/>
</dbReference>
<organism evidence="1 2">
    <name type="scientific">Geodia barretti</name>
    <name type="common">Barrett's horny sponge</name>
    <dbReference type="NCBI Taxonomy" id="519541"/>
    <lineage>
        <taxon>Eukaryota</taxon>
        <taxon>Metazoa</taxon>
        <taxon>Porifera</taxon>
        <taxon>Demospongiae</taxon>
        <taxon>Heteroscleromorpha</taxon>
        <taxon>Tetractinellida</taxon>
        <taxon>Astrophorina</taxon>
        <taxon>Geodiidae</taxon>
        <taxon>Geodia</taxon>
    </lineage>
</organism>
<gene>
    <name evidence="1" type="ORF">GBAR_LOCUS15942</name>
</gene>